<reference evidence="5 6" key="1">
    <citation type="journal article" date="2007" name="Proc. Natl. Acad. Sci. U.S.A.">
        <title>Dandruff-associated Malassezia genomes reveal convergent and divergent virulence traits shared with plant and human fungal pathogens.</title>
        <authorList>
            <person name="Xu J."/>
            <person name="Saunders C.W."/>
            <person name="Hu P."/>
            <person name="Grant R.A."/>
            <person name="Boekhout T."/>
            <person name="Kuramae E.E."/>
            <person name="Kronstad J.W."/>
            <person name="Deangelis Y.M."/>
            <person name="Reeder N.L."/>
            <person name="Johnstone K.R."/>
            <person name="Leland M."/>
            <person name="Fieno A.M."/>
            <person name="Begley W.M."/>
            <person name="Sun Y."/>
            <person name="Lacey M.P."/>
            <person name="Chaudhary T."/>
            <person name="Keough T."/>
            <person name="Chu L."/>
            <person name="Sears R."/>
            <person name="Yuan B."/>
            <person name="Dawson T.L.Jr."/>
        </authorList>
    </citation>
    <scope>NUCLEOTIDE SEQUENCE [LARGE SCALE GENOMIC DNA]</scope>
    <source>
        <strain evidence="6">ATCC MYA-4612 / CBS 7966</strain>
    </source>
</reference>
<dbReference type="VEuPathDB" id="FungiDB:MGL_1572"/>
<dbReference type="SMART" id="SM00320">
    <property type="entry name" value="WD40"/>
    <property type="match status" value="5"/>
</dbReference>
<dbReference type="Pfam" id="PF00400">
    <property type="entry name" value="WD40"/>
    <property type="match status" value="2"/>
</dbReference>
<keyword evidence="1 3" id="KW-0853">WD repeat</keyword>
<dbReference type="PANTHER" id="PTHR22847:SF637">
    <property type="entry name" value="WD REPEAT DOMAIN 5B"/>
    <property type="match status" value="1"/>
</dbReference>
<dbReference type="EMBL" id="AAYY01000004">
    <property type="protein sequence ID" value="EDP44175.1"/>
    <property type="molecule type" value="Genomic_DNA"/>
</dbReference>
<dbReference type="Gene3D" id="2.130.10.10">
    <property type="entry name" value="YVTN repeat-like/Quinoprotein amine dehydrogenase"/>
    <property type="match status" value="2"/>
</dbReference>
<dbReference type="PROSITE" id="PS50294">
    <property type="entry name" value="WD_REPEATS_REGION"/>
    <property type="match status" value="1"/>
</dbReference>
<gene>
    <name evidence="5" type="ORF">MGL_1572</name>
</gene>
<accession>A8PY17</accession>
<evidence type="ECO:0000313" key="5">
    <source>
        <dbReference type="EMBL" id="EDP44175.1"/>
    </source>
</evidence>
<comment type="caution">
    <text evidence="5">The sequence shown here is derived from an EMBL/GenBank/DDBJ whole genome shotgun (WGS) entry which is preliminary data.</text>
</comment>
<dbReference type="PROSITE" id="PS50082">
    <property type="entry name" value="WD_REPEATS_2"/>
    <property type="match status" value="2"/>
</dbReference>
<dbReference type="RefSeq" id="XP_001731389.1">
    <property type="nucleotide sequence ID" value="XM_001731337.1"/>
</dbReference>
<feature type="repeat" description="WD" evidence="3">
    <location>
        <begin position="224"/>
        <end position="265"/>
    </location>
</feature>
<proteinExistence type="predicted"/>
<sequence>MPAVRVLPWVSVQPSLFDVIHDVRYGVLGTHGKYEDVWATVSLAAQGTQAPGPTREHGTWRVSRDTSPTHGRDADVCISSQTQSMHIESSHSASLIPLSCHGAVELAPTSIHVAAHRGHVAVRTEAGTASSSAQILRLSPLMDNVQRYAIGTADGVVYAGVWEGAASLSTATSPEACTQVACRGHQGDITSVRFFPSAQVILSTSLDMRARIFSALDGTNPRTLEGHTRAVTSSAILGRGREVATGSWDETVRLWDVGQNTTVSTWHVHDGVCALEVLDAYTSTPEARHGVLLAGTDSGRLCVWDVREPPRKTGVDDAAVPVPRTPLSHTGAAANAPVHAMDVHATSVLVGMADGVCAMYDMRQWTEPVYAWCRNTASVTDVRIDPSGTAVMCATSDGLPYSLDLSTWALPRVYWLGYGANDGHRARCVGAHDRAGSWHICIVR</sequence>
<dbReference type="STRING" id="425265.A8PY17"/>
<dbReference type="AlphaFoldDB" id="A8PY17"/>
<feature type="repeat" description="WD" evidence="3">
    <location>
        <begin position="182"/>
        <end position="223"/>
    </location>
</feature>
<name>A8PY17_MALGO</name>
<dbReference type="InParanoid" id="A8PY17"/>
<dbReference type="PANTHER" id="PTHR22847">
    <property type="entry name" value="WD40 REPEAT PROTEIN"/>
    <property type="match status" value="1"/>
</dbReference>
<dbReference type="InterPro" id="IPR001680">
    <property type="entry name" value="WD40_rpt"/>
</dbReference>
<feature type="compositionally biased region" description="Basic and acidic residues" evidence="4">
    <location>
        <begin position="54"/>
        <end position="64"/>
    </location>
</feature>
<protein>
    <submittedName>
        <fullName evidence="5">Uncharacterized protein</fullName>
    </submittedName>
</protein>
<dbReference type="GeneID" id="5855696"/>
<dbReference type="OrthoDB" id="10257301at2759"/>
<evidence type="ECO:0000256" key="3">
    <source>
        <dbReference type="PROSITE-ProRule" id="PRU00221"/>
    </source>
</evidence>
<evidence type="ECO:0000313" key="6">
    <source>
        <dbReference type="Proteomes" id="UP000008837"/>
    </source>
</evidence>
<dbReference type="Proteomes" id="UP000008837">
    <property type="component" value="Unassembled WGS sequence"/>
</dbReference>
<keyword evidence="6" id="KW-1185">Reference proteome</keyword>
<feature type="region of interest" description="Disordered" evidence="4">
    <location>
        <begin position="48"/>
        <end position="72"/>
    </location>
</feature>
<dbReference type="PROSITE" id="PS00678">
    <property type="entry name" value="WD_REPEATS_1"/>
    <property type="match status" value="1"/>
</dbReference>
<organism evidence="5 6">
    <name type="scientific">Malassezia globosa (strain ATCC MYA-4612 / CBS 7966)</name>
    <name type="common">Dandruff-associated fungus</name>
    <dbReference type="NCBI Taxonomy" id="425265"/>
    <lineage>
        <taxon>Eukaryota</taxon>
        <taxon>Fungi</taxon>
        <taxon>Dikarya</taxon>
        <taxon>Basidiomycota</taxon>
        <taxon>Ustilaginomycotina</taxon>
        <taxon>Malasseziomycetes</taxon>
        <taxon>Malasseziales</taxon>
        <taxon>Malasseziaceae</taxon>
        <taxon>Malassezia</taxon>
    </lineage>
</organism>
<dbReference type="InterPro" id="IPR019775">
    <property type="entry name" value="WD40_repeat_CS"/>
</dbReference>
<dbReference type="KEGG" id="mgl:MGL_1572"/>
<evidence type="ECO:0000256" key="1">
    <source>
        <dbReference type="ARBA" id="ARBA00022574"/>
    </source>
</evidence>
<dbReference type="SUPFAM" id="SSF50978">
    <property type="entry name" value="WD40 repeat-like"/>
    <property type="match status" value="1"/>
</dbReference>
<keyword evidence="2" id="KW-0677">Repeat</keyword>
<evidence type="ECO:0000256" key="4">
    <source>
        <dbReference type="SAM" id="MobiDB-lite"/>
    </source>
</evidence>
<dbReference type="InterPro" id="IPR036322">
    <property type="entry name" value="WD40_repeat_dom_sf"/>
</dbReference>
<evidence type="ECO:0000256" key="2">
    <source>
        <dbReference type="ARBA" id="ARBA00022737"/>
    </source>
</evidence>
<dbReference type="OMA" id="HIESSHS"/>
<dbReference type="InterPro" id="IPR015943">
    <property type="entry name" value="WD40/YVTN_repeat-like_dom_sf"/>
</dbReference>
<dbReference type="GO" id="GO:1990234">
    <property type="term" value="C:transferase complex"/>
    <property type="evidence" value="ECO:0007669"/>
    <property type="project" value="UniProtKB-ARBA"/>
</dbReference>